<accession>A0ABY9U1Z9</accession>
<dbReference type="Proteomes" id="UP001249394">
    <property type="component" value="Chromosome"/>
</dbReference>
<name>A0ABY9U1Z9_STRVL</name>
<sequence>MALHRLQILDVAAQMGRLLARGLGRGGKFAAADDPGARPDLEHRRRDALIDPQQTQAAAGSPSENVNRSEVEAPDAAGSSVPGCHPPDPP</sequence>
<evidence type="ECO:0000313" key="3">
    <source>
        <dbReference type="Proteomes" id="UP001249394"/>
    </source>
</evidence>
<reference evidence="2 3" key="1">
    <citation type="submission" date="2023-09" db="EMBL/GenBank/DDBJ databases">
        <title>The genome sequence of Streptomyces anthocyanicus.</title>
        <authorList>
            <person name="Mo P."/>
        </authorList>
    </citation>
    <scope>NUCLEOTIDE SEQUENCE [LARGE SCALE GENOMIC DNA]</scope>
    <source>
        <strain evidence="2 3">JCM 4387</strain>
    </source>
</reference>
<proteinExistence type="predicted"/>
<gene>
    <name evidence="2" type="ORF">RI060_00065</name>
</gene>
<organism evidence="2 3">
    <name type="scientific">Streptomyces violaceus</name>
    <name type="common">Streptomyces venezuelae</name>
    <dbReference type="NCBI Taxonomy" id="1936"/>
    <lineage>
        <taxon>Bacteria</taxon>
        <taxon>Bacillati</taxon>
        <taxon>Actinomycetota</taxon>
        <taxon>Actinomycetes</taxon>
        <taxon>Kitasatosporales</taxon>
        <taxon>Streptomycetaceae</taxon>
        <taxon>Streptomyces</taxon>
    </lineage>
</organism>
<feature type="compositionally biased region" description="Polar residues" evidence="1">
    <location>
        <begin position="52"/>
        <end position="68"/>
    </location>
</feature>
<feature type="region of interest" description="Disordered" evidence="1">
    <location>
        <begin position="51"/>
        <end position="90"/>
    </location>
</feature>
<protein>
    <submittedName>
        <fullName evidence="2">Uncharacterized protein</fullName>
    </submittedName>
</protein>
<evidence type="ECO:0000256" key="1">
    <source>
        <dbReference type="SAM" id="MobiDB-lite"/>
    </source>
</evidence>
<dbReference type="EMBL" id="CP134213">
    <property type="protein sequence ID" value="WND15870.1"/>
    <property type="molecule type" value="Genomic_DNA"/>
</dbReference>
<evidence type="ECO:0000313" key="2">
    <source>
        <dbReference type="EMBL" id="WND15870.1"/>
    </source>
</evidence>
<keyword evidence="3" id="KW-1185">Reference proteome</keyword>